<dbReference type="STRING" id="42249.A0A317SEV4"/>
<dbReference type="AlphaFoldDB" id="A0A317SEV4"/>
<evidence type="ECO:0000256" key="3">
    <source>
        <dbReference type="SAM" id="SignalP"/>
    </source>
</evidence>
<feature type="compositionally biased region" description="Basic and acidic residues" evidence="2">
    <location>
        <begin position="422"/>
        <end position="443"/>
    </location>
</feature>
<dbReference type="InterPro" id="IPR046342">
    <property type="entry name" value="CBS_dom_sf"/>
</dbReference>
<accession>A0A317SEV4</accession>
<keyword evidence="1" id="KW-0677">Repeat</keyword>
<protein>
    <recommendedName>
        <fullName evidence="6">CNNM transmembrane domain-containing protein</fullName>
    </recommendedName>
</protein>
<dbReference type="GO" id="GO:0005737">
    <property type="term" value="C:cytoplasm"/>
    <property type="evidence" value="ECO:0007669"/>
    <property type="project" value="TreeGrafter"/>
</dbReference>
<dbReference type="InterPro" id="IPR045095">
    <property type="entry name" value="ACDP"/>
</dbReference>
<comment type="caution">
    <text evidence="4">The sequence shown here is derived from an EMBL/GenBank/DDBJ whole genome shotgun (WGS) entry which is preliminary data.</text>
</comment>
<dbReference type="Gene3D" id="3.10.580.10">
    <property type="entry name" value="CBS-domain"/>
    <property type="match status" value="1"/>
</dbReference>
<feature type="region of interest" description="Disordered" evidence="2">
    <location>
        <begin position="375"/>
        <end position="489"/>
    </location>
</feature>
<feature type="signal peptide" evidence="3">
    <location>
        <begin position="1"/>
        <end position="31"/>
    </location>
</feature>
<dbReference type="PANTHER" id="PTHR12064">
    <property type="entry name" value="METAL TRANSPORTER CNNM"/>
    <property type="match status" value="1"/>
</dbReference>
<reference evidence="4 5" key="1">
    <citation type="submission" date="2018-03" db="EMBL/GenBank/DDBJ databases">
        <title>Genomes of Pezizomycetes fungi and the evolution of truffles.</title>
        <authorList>
            <person name="Murat C."/>
            <person name="Payen T."/>
            <person name="Noel B."/>
            <person name="Kuo A."/>
            <person name="Martin F.M."/>
        </authorList>
    </citation>
    <scope>NUCLEOTIDE SEQUENCE [LARGE SCALE GENOMIC DNA]</scope>
    <source>
        <strain evidence="4">091103-1</strain>
    </source>
</reference>
<sequence>MNARKIIYAEWLSVAIPLLCLLLWTITSSTAYPCLRRRNYLHPIEPIPIQGPKPHELKGPLWCDGVITADRAAGERAYVCEGQTLCKGATSCDGPLICIGSWFDDEGMLASLDSVTINLSLPLISACLLDNHLWGLLLSAGLLVAVGEILPQVIFPRYPVVILGNLVWVMQGALDLDNRVAGDIMKPISDVKMLDVKDRVNIDRWKTVINWGYKLAVLLVEGILLIAVQDMMSADPNEVTTLRSVPIHALPIVSGDYPLWDLLHLFQGGFSHIAIVEKTPPIGQKTQNNTPVDNAPPNWVWGGIRDGICRKLKFIRNGGNYQQPVTQTPKYWTDSPIYKLSREQPLGIVTMEDVLKALLRSPIFDEKDISHYKRRREYGDGSPGGVLESELQSPFSRESPNSQELETGSHPAGPAIQFATRNGDKSLDIAARRKHNSRNEHLSCSKPLVPLSNRGRRGKSLSDPLGRTLRCNSPKGFSPKDKGRGKAGEVGKAMSENNYSTNASDGFELESLTGTSIPSSIFSHSTGTTSHSLDLLGLRGESTDSSDPGLSTLEEEFSASVHSI</sequence>
<evidence type="ECO:0000256" key="1">
    <source>
        <dbReference type="ARBA" id="ARBA00022737"/>
    </source>
</evidence>
<evidence type="ECO:0000313" key="5">
    <source>
        <dbReference type="Proteomes" id="UP000246991"/>
    </source>
</evidence>
<feature type="region of interest" description="Disordered" evidence="2">
    <location>
        <begin position="518"/>
        <end position="564"/>
    </location>
</feature>
<organism evidence="4 5">
    <name type="scientific">Tuber magnatum</name>
    <name type="common">white Piedmont truffle</name>
    <dbReference type="NCBI Taxonomy" id="42249"/>
    <lineage>
        <taxon>Eukaryota</taxon>
        <taxon>Fungi</taxon>
        <taxon>Dikarya</taxon>
        <taxon>Ascomycota</taxon>
        <taxon>Pezizomycotina</taxon>
        <taxon>Pezizomycetes</taxon>
        <taxon>Pezizales</taxon>
        <taxon>Tuberaceae</taxon>
        <taxon>Tuber</taxon>
    </lineage>
</organism>
<gene>
    <name evidence="4" type="ORF">C7212DRAFT_367061</name>
</gene>
<feature type="compositionally biased region" description="Basic and acidic residues" evidence="2">
    <location>
        <begin position="478"/>
        <end position="489"/>
    </location>
</feature>
<feature type="compositionally biased region" description="Polar residues" evidence="2">
    <location>
        <begin position="518"/>
        <end position="532"/>
    </location>
</feature>
<evidence type="ECO:0000256" key="2">
    <source>
        <dbReference type="SAM" id="MobiDB-lite"/>
    </source>
</evidence>
<keyword evidence="5" id="KW-1185">Reference proteome</keyword>
<dbReference type="PANTHER" id="PTHR12064:SF97">
    <property type="entry name" value="METAL TRANSPORTER CNNM-5"/>
    <property type="match status" value="1"/>
</dbReference>
<dbReference type="GO" id="GO:0030026">
    <property type="term" value="P:intracellular manganese ion homeostasis"/>
    <property type="evidence" value="ECO:0007669"/>
    <property type="project" value="TreeGrafter"/>
</dbReference>
<evidence type="ECO:0008006" key="6">
    <source>
        <dbReference type="Google" id="ProtNLM"/>
    </source>
</evidence>
<name>A0A317SEV4_9PEZI</name>
<dbReference type="OrthoDB" id="5353557at2759"/>
<feature type="chain" id="PRO_5016455218" description="CNNM transmembrane domain-containing protein" evidence="3">
    <location>
        <begin position="32"/>
        <end position="564"/>
    </location>
</feature>
<dbReference type="GO" id="GO:0010960">
    <property type="term" value="P:magnesium ion homeostasis"/>
    <property type="evidence" value="ECO:0007669"/>
    <property type="project" value="InterPro"/>
</dbReference>
<dbReference type="SUPFAM" id="SSF54631">
    <property type="entry name" value="CBS-domain pair"/>
    <property type="match status" value="1"/>
</dbReference>
<dbReference type="Proteomes" id="UP000246991">
    <property type="component" value="Unassembled WGS sequence"/>
</dbReference>
<feature type="compositionally biased region" description="Polar residues" evidence="2">
    <location>
        <begin position="390"/>
        <end position="406"/>
    </location>
</feature>
<keyword evidence="3" id="KW-0732">Signal</keyword>
<evidence type="ECO:0000313" key="4">
    <source>
        <dbReference type="EMBL" id="PWW71691.1"/>
    </source>
</evidence>
<proteinExistence type="predicted"/>
<dbReference type="EMBL" id="PYWC01000149">
    <property type="protein sequence ID" value="PWW71691.1"/>
    <property type="molecule type" value="Genomic_DNA"/>
</dbReference>